<accession>A0ABT5BS83</accession>
<evidence type="ECO:0008006" key="3">
    <source>
        <dbReference type="Google" id="ProtNLM"/>
    </source>
</evidence>
<evidence type="ECO:0000313" key="2">
    <source>
        <dbReference type="Proteomes" id="UP001217485"/>
    </source>
</evidence>
<reference evidence="1 2" key="1">
    <citation type="submission" date="2023-01" db="EMBL/GenBank/DDBJ databases">
        <title>Minimal conservation of predation-associated metabolite biosynthetic gene clusters underscores biosynthetic potential of Myxococcota including descriptions for ten novel species: Archangium lansinium sp. nov., Myxococcus landrumus sp. nov., Nannocystis bai.</title>
        <authorList>
            <person name="Ahearne A."/>
            <person name="Stevens C."/>
            <person name="Dowd S."/>
        </authorList>
    </citation>
    <scope>NUCLEOTIDE SEQUENCE [LARGE SCALE GENOMIC DNA]</scope>
    <source>
        <strain evidence="1 2">WIWO2</strain>
    </source>
</reference>
<dbReference type="RefSeq" id="WP_272093795.1">
    <property type="nucleotide sequence ID" value="NZ_JAQNDK010000001.1"/>
</dbReference>
<keyword evidence="2" id="KW-1185">Reference proteome</keyword>
<dbReference type="EMBL" id="JAQNDK010000001">
    <property type="protein sequence ID" value="MDC0677023.1"/>
    <property type="molecule type" value="Genomic_DNA"/>
</dbReference>
<gene>
    <name evidence="1" type="ORF">POL72_04675</name>
</gene>
<proteinExistence type="predicted"/>
<dbReference type="Proteomes" id="UP001217485">
    <property type="component" value="Unassembled WGS sequence"/>
</dbReference>
<comment type="caution">
    <text evidence="1">The sequence shown here is derived from an EMBL/GenBank/DDBJ whole genome shotgun (WGS) entry which is preliminary data.</text>
</comment>
<name>A0ABT5BS83_9BACT</name>
<protein>
    <recommendedName>
        <fullName evidence="3">DUF2019 domain-containing protein</fullName>
    </recommendedName>
</protein>
<organism evidence="1 2">
    <name type="scientific">Sorangium atrum</name>
    <dbReference type="NCBI Taxonomy" id="2995308"/>
    <lineage>
        <taxon>Bacteria</taxon>
        <taxon>Pseudomonadati</taxon>
        <taxon>Myxococcota</taxon>
        <taxon>Polyangia</taxon>
        <taxon>Polyangiales</taxon>
        <taxon>Polyangiaceae</taxon>
        <taxon>Sorangium</taxon>
    </lineage>
</organism>
<sequence length="127" mass="14429">MIIRREQKSALAERQRRAQCDLARDYLRAELRDLVADLGDDALFEHCRESMEIGLAFGLSDHRSVVWLAAMRVLIHPRFHEHPRLRALLADPRVPPEARIDHVLAEATELDFHEAAIVGPGIPLAEP</sequence>
<evidence type="ECO:0000313" key="1">
    <source>
        <dbReference type="EMBL" id="MDC0677023.1"/>
    </source>
</evidence>